<evidence type="ECO:0000313" key="3">
    <source>
        <dbReference type="Proteomes" id="UP000282551"/>
    </source>
</evidence>
<organism evidence="2 3">
    <name type="scientific">Mycolicibacterium chitae</name>
    <name type="common">Mycobacterium chitae</name>
    <dbReference type="NCBI Taxonomy" id="1792"/>
    <lineage>
        <taxon>Bacteria</taxon>
        <taxon>Bacillati</taxon>
        <taxon>Actinomycetota</taxon>
        <taxon>Actinomycetes</taxon>
        <taxon>Mycobacteriales</taxon>
        <taxon>Mycobacteriaceae</taxon>
        <taxon>Mycolicibacterium</taxon>
    </lineage>
</organism>
<keyword evidence="3" id="KW-1185">Reference proteome</keyword>
<sequence length="107" mass="12043">MSEDSVSYAIQQFFGGNFHQDWDLEAENWQSVIDNYAVGKGPSRLHALAQDIDDLRQMHGEDELKVLMPRRAHAAYNPRPITYKEWLGLVADRLRGHAAAIEGGAAH</sequence>
<feature type="domain" description="CdiI immunity protein" evidence="1">
    <location>
        <begin position="9"/>
        <end position="94"/>
    </location>
</feature>
<name>A0A448HYC7_MYCCI</name>
<dbReference type="AlphaFoldDB" id="A0A448HYC7"/>
<proteinExistence type="predicted"/>
<dbReference type="Pfam" id="PF18593">
    <property type="entry name" value="CdiI_2"/>
    <property type="match status" value="1"/>
</dbReference>
<dbReference type="Proteomes" id="UP000282551">
    <property type="component" value="Chromosome"/>
</dbReference>
<evidence type="ECO:0000313" key="2">
    <source>
        <dbReference type="EMBL" id="VEG45124.1"/>
    </source>
</evidence>
<reference evidence="2 3" key="1">
    <citation type="submission" date="2018-12" db="EMBL/GenBank/DDBJ databases">
        <authorList>
            <consortium name="Pathogen Informatics"/>
        </authorList>
    </citation>
    <scope>NUCLEOTIDE SEQUENCE [LARGE SCALE GENOMIC DNA]</scope>
    <source>
        <strain evidence="2 3">NCTC10485</strain>
    </source>
</reference>
<protein>
    <recommendedName>
        <fullName evidence="1">CdiI immunity protein domain-containing protein</fullName>
    </recommendedName>
</protein>
<dbReference type="EMBL" id="LR134355">
    <property type="protein sequence ID" value="VEG45124.1"/>
    <property type="molecule type" value="Genomic_DNA"/>
</dbReference>
<dbReference type="RefSeq" id="WP_126332229.1">
    <property type="nucleotide sequence ID" value="NZ_AP022604.1"/>
</dbReference>
<dbReference type="InterPro" id="IPR041129">
    <property type="entry name" value="CdiI_2"/>
</dbReference>
<accession>A0A448HYC7</accession>
<gene>
    <name evidence="2" type="ORF">NCTC10485_00430</name>
</gene>
<dbReference type="OrthoDB" id="3786912at2"/>
<evidence type="ECO:0000259" key="1">
    <source>
        <dbReference type="Pfam" id="PF18593"/>
    </source>
</evidence>